<organism evidence="1 2">
    <name type="scientific">Paenibacillus agaridevorans</name>
    <dbReference type="NCBI Taxonomy" id="171404"/>
    <lineage>
        <taxon>Bacteria</taxon>
        <taxon>Bacillati</taxon>
        <taxon>Bacillota</taxon>
        <taxon>Bacilli</taxon>
        <taxon>Bacillales</taxon>
        <taxon>Paenibacillaceae</taxon>
        <taxon>Paenibacillus</taxon>
    </lineage>
</organism>
<protein>
    <submittedName>
        <fullName evidence="1">Uncharacterized protein</fullName>
    </submittedName>
</protein>
<accession>A0A2R5F0S0</accession>
<feature type="non-terminal residue" evidence="1">
    <location>
        <position position="1"/>
    </location>
</feature>
<reference evidence="1 2" key="1">
    <citation type="submission" date="2017-08" db="EMBL/GenBank/DDBJ databases">
        <title>Substantial Increase in Enzyme Production by Combined Drug-Resistance Mutations in Paenibacillus agaridevorans.</title>
        <authorList>
            <person name="Tanaka Y."/>
            <person name="Funane K."/>
            <person name="Hosaka T."/>
            <person name="Shiwa Y."/>
            <person name="Fujita N."/>
            <person name="Miyazaki T."/>
            <person name="Yoshikawa H."/>
            <person name="Murakami K."/>
            <person name="Kasahara K."/>
            <person name="Inaoka T."/>
            <person name="Hiraga Y."/>
            <person name="Ochi K."/>
        </authorList>
    </citation>
    <scope>NUCLEOTIDE SEQUENCE [LARGE SCALE GENOMIC DNA]</scope>
    <source>
        <strain evidence="1 2">T-3040</strain>
    </source>
</reference>
<evidence type="ECO:0000313" key="2">
    <source>
        <dbReference type="Proteomes" id="UP000245202"/>
    </source>
</evidence>
<proteinExistence type="predicted"/>
<dbReference type="EMBL" id="BDQX01000198">
    <property type="protein sequence ID" value="GBG09214.1"/>
    <property type="molecule type" value="Genomic_DNA"/>
</dbReference>
<gene>
    <name evidence="1" type="ORF">PAT3040_03855</name>
</gene>
<name>A0A2R5F0S0_9BACL</name>
<dbReference type="AlphaFoldDB" id="A0A2R5F0S0"/>
<dbReference type="Proteomes" id="UP000245202">
    <property type="component" value="Unassembled WGS sequence"/>
</dbReference>
<evidence type="ECO:0000313" key="1">
    <source>
        <dbReference type="EMBL" id="GBG09214.1"/>
    </source>
</evidence>
<comment type="caution">
    <text evidence="1">The sequence shown here is derived from an EMBL/GenBank/DDBJ whole genome shotgun (WGS) entry which is preliminary data.</text>
</comment>
<sequence>SRAYPNRLLGHTAGKQAKDSAYFRIQFSMCKH</sequence>
<keyword evidence="2" id="KW-1185">Reference proteome</keyword>